<accession>A0A3A3A2R9</accession>
<evidence type="ECO:0000313" key="1">
    <source>
        <dbReference type="EMBL" id="RJE24325.1"/>
    </source>
</evidence>
<dbReference type="OrthoDB" id="4453902at2759"/>
<dbReference type="EMBL" id="MVGC01000085">
    <property type="protein sequence ID" value="RJE24325.1"/>
    <property type="molecule type" value="Genomic_DNA"/>
</dbReference>
<dbReference type="Proteomes" id="UP000266188">
    <property type="component" value="Unassembled WGS sequence"/>
</dbReference>
<reference evidence="2" key="1">
    <citation type="submission" date="2017-02" db="EMBL/GenBank/DDBJ databases">
        <authorList>
            <person name="Tafer H."/>
            <person name="Lopandic K."/>
        </authorList>
    </citation>
    <scope>NUCLEOTIDE SEQUENCE [LARGE SCALE GENOMIC DNA]</scope>
    <source>
        <strain evidence="2">CBS 366.77</strain>
    </source>
</reference>
<gene>
    <name evidence="1" type="ORF">PHISCL_03330</name>
</gene>
<dbReference type="STRING" id="2070753.A0A3A3A2R9"/>
<name>A0A3A3A2R9_9EURO</name>
<keyword evidence="2" id="KW-1185">Reference proteome</keyword>
<comment type="caution">
    <text evidence="1">The sequence shown here is derived from an EMBL/GenBank/DDBJ whole genome shotgun (WGS) entry which is preliminary data.</text>
</comment>
<organism evidence="1 2">
    <name type="scientific">Aspergillus sclerotialis</name>
    <dbReference type="NCBI Taxonomy" id="2070753"/>
    <lineage>
        <taxon>Eukaryota</taxon>
        <taxon>Fungi</taxon>
        <taxon>Dikarya</taxon>
        <taxon>Ascomycota</taxon>
        <taxon>Pezizomycotina</taxon>
        <taxon>Eurotiomycetes</taxon>
        <taxon>Eurotiomycetidae</taxon>
        <taxon>Eurotiales</taxon>
        <taxon>Aspergillaceae</taxon>
        <taxon>Aspergillus</taxon>
        <taxon>Aspergillus subgen. Polypaecilum</taxon>
    </lineage>
</organism>
<evidence type="ECO:0000313" key="2">
    <source>
        <dbReference type="Proteomes" id="UP000266188"/>
    </source>
</evidence>
<protein>
    <submittedName>
        <fullName evidence="1">Uncharacterized protein</fullName>
    </submittedName>
</protein>
<sequence>MVSPDQFFTKPLLEYYPANSGEWFAVGAALLHGGDPQYPHFMVKMLSGVNGEDDKMTRGELLCIIRIMERLLGAVKFIGHLITPVLVLSFMGHRQARVLQAHYNGDELVIHKTQLFDFTKKKDNDALLLLSRWAASSAVGDTVSGNSKAFTR</sequence>
<dbReference type="AlphaFoldDB" id="A0A3A3A2R9"/>
<proteinExistence type="predicted"/>